<dbReference type="Proteomes" id="UP000266188">
    <property type="component" value="Unassembled WGS sequence"/>
</dbReference>
<feature type="region of interest" description="Disordered" evidence="4">
    <location>
        <begin position="176"/>
        <end position="202"/>
    </location>
</feature>
<sequence>MRPQPQQQAGSADSAQPISQATNQPGQVTQDSRPPIIVGYPQVPPLNGREGNVPPVPPVPNPLGGVNLPNQRLGPKFNAMKGNMPLAPNFDLPLPFAGARPPYNGQFFVLPNGPMFNGLPQVGPFAPGSLPGPDQPQVPYFPPNVYPNMNPMVPGPIQPFTWPFVVNYDVQDPMGHKRNNWGSSDEHKPVAPSTNGSGNQSEYLQNPIIPNMDGPVIPGLPFNAGSQVGQPCLPLQMMKTASGYILQDLEVLTQQDPPIPRAVPAMWTNPSDLTLAKCLENREGITNVYIRGFLPETTDDMLYSYASRFGKIDRCKAIVDLDTGLCKGFGFVQYFNFESCENCIRGFFYLGYQASFAQKSRNSRLKDLEDKTSTNIYCTNIPMDWTEADLRRHFEPFRVVSEKISRDEKTGVSKEVGFARQVFQIIGLFETREVAEKVLAEHHNVVGKNGVKLLLRFADTKAQKLLKQQSNERRAYRAGEYNYSVEVVQGSTPSPSVNRLQSGTSHVSPNSQVSYASPAGVGSAWTPATSISPSCPLVKNPGNNGRLNSWSSRNGPIPLESTPVTRGRLASVNRGALTDASAGSTKTVLAHPVVKSQSHTPSPKKENIKGGSLSPISRKEIILNSPATSI</sequence>
<reference evidence="7" key="1">
    <citation type="submission" date="2017-02" db="EMBL/GenBank/DDBJ databases">
        <authorList>
            <person name="Tafer H."/>
            <person name="Lopandic K."/>
        </authorList>
    </citation>
    <scope>NUCLEOTIDE SEQUENCE [LARGE SCALE GENOMIC DNA]</scope>
    <source>
        <strain evidence="7">CBS 366.77</strain>
    </source>
</reference>
<name>A0A3A2ZP10_9EURO</name>
<feature type="compositionally biased region" description="Polar residues" evidence="4">
    <location>
        <begin position="1"/>
        <end position="32"/>
    </location>
</feature>
<dbReference type="PANTHER" id="PTHR24012">
    <property type="entry name" value="RNA BINDING PROTEIN"/>
    <property type="match status" value="1"/>
</dbReference>
<feature type="domain" description="RRM" evidence="5">
    <location>
        <begin position="286"/>
        <end position="370"/>
    </location>
</feature>
<dbReference type="EMBL" id="MVGC01000387">
    <property type="protein sequence ID" value="RJE19615.1"/>
    <property type="molecule type" value="Genomic_DNA"/>
</dbReference>
<dbReference type="STRING" id="2070753.A0A3A2ZP10"/>
<dbReference type="InterPro" id="IPR000504">
    <property type="entry name" value="RRM_dom"/>
</dbReference>
<comment type="caution">
    <text evidence="6">The sequence shown here is derived from an EMBL/GenBank/DDBJ whole genome shotgun (WGS) entry which is preliminary data.</text>
</comment>
<feature type="region of interest" description="Disordered" evidence="4">
    <location>
        <begin position="492"/>
        <end position="511"/>
    </location>
</feature>
<dbReference type="InterPro" id="IPR035979">
    <property type="entry name" value="RBD_domain_sf"/>
</dbReference>
<dbReference type="InterPro" id="IPR012677">
    <property type="entry name" value="Nucleotide-bd_a/b_plait_sf"/>
</dbReference>
<dbReference type="Gene3D" id="3.30.70.330">
    <property type="match status" value="2"/>
</dbReference>
<protein>
    <submittedName>
        <fullName evidence="6">RNA binding protein MSSP-2</fullName>
    </submittedName>
</protein>
<proteinExistence type="predicted"/>
<feature type="region of interest" description="Disordered" evidence="4">
    <location>
        <begin position="593"/>
        <end position="613"/>
    </location>
</feature>
<keyword evidence="1" id="KW-0677">Repeat</keyword>
<evidence type="ECO:0000256" key="2">
    <source>
        <dbReference type="ARBA" id="ARBA00022884"/>
    </source>
</evidence>
<feature type="region of interest" description="Disordered" evidence="4">
    <location>
        <begin position="1"/>
        <end position="55"/>
    </location>
</feature>
<evidence type="ECO:0000256" key="1">
    <source>
        <dbReference type="ARBA" id="ARBA00022737"/>
    </source>
</evidence>
<evidence type="ECO:0000313" key="7">
    <source>
        <dbReference type="Proteomes" id="UP000266188"/>
    </source>
</evidence>
<feature type="compositionally biased region" description="Polar residues" evidence="4">
    <location>
        <begin position="192"/>
        <end position="202"/>
    </location>
</feature>
<dbReference type="GO" id="GO:0003723">
    <property type="term" value="F:RNA binding"/>
    <property type="evidence" value="ECO:0007669"/>
    <property type="project" value="UniProtKB-UniRule"/>
</dbReference>
<dbReference type="FunFam" id="3.30.70.330:FF:000323">
    <property type="entry name" value="RNA binding protein MSSP-2"/>
    <property type="match status" value="1"/>
</dbReference>
<dbReference type="OrthoDB" id="271725at2759"/>
<dbReference type="SMART" id="SM00360">
    <property type="entry name" value="RRM"/>
    <property type="match status" value="2"/>
</dbReference>
<dbReference type="PROSITE" id="PS50102">
    <property type="entry name" value="RRM"/>
    <property type="match status" value="1"/>
</dbReference>
<dbReference type="Pfam" id="PF00076">
    <property type="entry name" value="RRM_1"/>
    <property type="match status" value="2"/>
</dbReference>
<evidence type="ECO:0000313" key="6">
    <source>
        <dbReference type="EMBL" id="RJE19615.1"/>
    </source>
</evidence>
<evidence type="ECO:0000256" key="4">
    <source>
        <dbReference type="SAM" id="MobiDB-lite"/>
    </source>
</evidence>
<accession>A0A3A2ZP10</accession>
<keyword evidence="7" id="KW-1185">Reference proteome</keyword>
<dbReference type="AlphaFoldDB" id="A0A3A2ZP10"/>
<organism evidence="6 7">
    <name type="scientific">Aspergillus sclerotialis</name>
    <dbReference type="NCBI Taxonomy" id="2070753"/>
    <lineage>
        <taxon>Eukaryota</taxon>
        <taxon>Fungi</taxon>
        <taxon>Dikarya</taxon>
        <taxon>Ascomycota</taxon>
        <taxon>Pezizomycotina</taxon>
        <taxon>Eurotiomycetes</taxon>
        <taxon>Eurotiomycetidae</taxon>
        <taxon>Eurotiales</taxon>
        <taxon>Aspergillaceae</taxon>
        <taxon>Aspergillus</taxon>
        <taxon>Aspergillus subgen. Polypaecilum</taxon>
    </lineage>
</organism>
<evidence type="ECO:0000259" key="5">
    <source>
        <dbReference type="PROSITE" id="PS50102"/>
    </source>
</evidence>
<gene>
    <name evidence="6" type="ORF">PHISCL_08052</name>
</gene>
<keyword evidence="2 3" id="KW-0694">RNA-binding</keyword>
<evidence type="ECO:0000256" key="3">
    <source>
        <dbReference type="PROSITE-ProRule" id="PRU00176"/>
    </source>
</evidence>
<dbReference type="SUPFAM" id="SSF54928">
    <property type="entry name" value="RNA-binding domain, RBD"/>
    <property type="match status" value="2"/>
</dbReference>